<dbReference type="PROSITE" id="PS51257">
    <property type="entry name" value="PROKAR_LIPOPROTEIN"/>
    <property type="match status" value="1"/>
</dbReference>
<sequence length="185" mass="20262">MNLIGKRIFLMAAVISTALMSCSDDDAEDSVDDLFEVASLVVYNDVSYDLDHGYFELLGENVGLDSYDVEVYLTASSVTLSASSGEFSGDGTFLYLDFNSQDENELSSGTYTFLEKGEERDPFTFAGGYILTNYDEEIEDKSEYEQITGGTIKVTTEESKVSFVIDLTSTNSTIKGNFSNSLSAI</sequence>
<name>A0A1W2G7U1_REIFA</name>
<evidence type="ECO:0000313" key="2">
    <source>
        <dbReference type="Proteomes" id="UP000192472"/>
    </source>
</evidence>
<organism evidence="1 2">
    <name type="scientific">Reichenbachiella faecimaris</name>
    <dbReference type="NCBI Taxonomy" id="692418"/>
    <lineage>
        <taxon>Bacteria</taxon>
        <taxon>Pseudomonadati</taxon>
        <taxon>Bacteroidota</taxon>
        <taxon>Cytophagia</taxon>
        <taxon>Cytophagales</taxon>
        <taxon>Reichenbachiellaceae</taxon>
        <taxon>Reichenbachiella</taxon>
    </lineage>
</organism>
<dbReference type="AlphaFoldDB" id="A0A1W2G7U1"/>
<keyword evidence="2" id="KW-1185">Reference proteome</keyword>
<proteinExistence type="predicted"/>
<dbReference type="Proteomes" id="UP000192472">
    <property type="component" value="Unassembled WGS sequence"/>
</dbReference>
<gene>
    <name evidence="1" type="ORF">SAMN04488029_1088</name>
</gene>
<dbReference type="EMBL" id="FWYF01000001">
    <property type="protein sequence ID" value="SMD32737.1"/>
    <property type="molecule type" value="Genomic_DNA"/>
</dbReference>
<dbReference type="OrthoDB" id="9865752at2"/>
<protein>
    <submittedName>
        <fullName evidence="1">Uncharacterized protein</fullName>
    </submittedName>
</protein>
<evidence type="ECO:0000313" key="1">
    <source>
        <dbReference type="EMBL" id="SMD32737.1"/>
    </source>
</evidence>
<accession>A0A1W2G7U1</accession>
<reference evidence="1 2" key="1">
    <citation type="submission" date="2017-04" db="EMBL/GenBank/DDBJ databases">
        <authorList>
            <person name="Afonso C.L."/>
            <person name="Miller P.J."/>
            <person name="Scott M.A."/>
            <person name="Spackman E."/>
            <person name="Goraichik I."/>
            <person name="Dimitrov K.M."/>
            <person name="Suarez D.L."/>
            <person name="Swayne D.E."/>
        </authorList>
    </citation>
    <scope>NUCLEOTIDE SEQUENCE [LARGE SCALE GENOMIC DNA]</scope>
    <source>
        <strain evidence="1 2">DSM 26133</strain>
    </source>
</reference>